<reference evidence="1" key="1">
    <citation type="submission" date="2018-02" db="EMBL/GenBank/DDBJ databases">
        <title>Rhizophora mucronata_Transcriptome.</title>
        <authorList>
            <person name="Meera S.P."/>
            <person name="Sreeshan A."/>
            <person name="Augustine A."/>
        </authorList>
    </citation>
    <scope>NUCLEOTIDE SEQUENCE</scope>
    <source>
        <tissue evidence="1">Leaf</tissue>
    </source>
</reference>
<name>A0A2P2NZY2_RHIMU</name>
<dbReference type="EMBL" id="GGEC01067550">
    <property type="protein sequence ID" value="MBX48034.1"/>
    <property type="molecule type" value="Transcribed_RNA"/>
</dbReference>
<evidence type="ECO:0000313" key="1">
    <source>
        <dbReference type="EMBL" id="MBX48034.1"/>
    </source>
</evidence>
<dbReference type="AlphaFoldDB" id="A0A2P2NZY2"/>
<organism evidence="1">
    <name type="scientific">Rhizophora mucronata</name>
    <name type="common">Asiatic mangrove</name>
    <dbReference type="NCBI Taxonomy" id="61149"/>
    <lineage>
        <taxon>Eukaryota</taxon>
        <taxon>Viridiplantae</taxon>
        <taxon>Streptophyta</taxon>
        <taxon>Embryophyta</taxon>
        <taxon>Tracheophyta</taxon>
        <taxon>Spermatophyta</taxon>
        <taxon>Magnoliopsida</taxon>
        <taxon>eudicotyledons</taxon>
        <taxon>Gunneridae</taxon>
        <taxon>Pentapetalae</taxon>
        <taxon>rosids</taxon>
        <taxon>fabids</taxon>
        <taxon>Malpighiales</taxon>
        <taxon>Rhizophoraceae</taxon>
        <taxon>Rhizophora</taxon>
    </lineage>
</organism>
<accession>A0A2P2NZY2</accession>
<sequence>MCREDLFIKSAPEVWEAHVRPQPTKSHYMPQSLWKTFCTKLSFLFYEGQALVCNGKVTLL</sequence>
<proteinExistence type="predicted"/>
<protein>
    <submittedName>
        <fullName evidence="1">Uncharacterized protein</fullName>
    </submittedName>
</protein>